<evidence type="ECO:0000256" key="1">
    <source>
        <dbReference type="SAM" id="Phobius"/>
    </source>
</evidence>
<evidence type="ECO:0000313" key="7">
    <source>
        <dbReference type="Proteomes" id="UP000289024"/>
    </source>
</evidence>
<dbReference type="Pfam" id="PF17402">
    <property type="entry name" value="DUF5408"/>
    <property type="match status" value="1"/>
</dbReference>
<dbReference type="EMBL" id="RJIC01000003">
    <property type="protein sequence ID" value="RVZ64431.1"/>
    <property type="molecule type" value="Genomic_DNA"/>
</dbReference>
<dbReference type="EMBL" id="RJEO01000006">
    <property type="protein sequence ID" value="RVY29498.1"/>
    <property type="molecule type" value="Genomic_DNA"/>
</dbReference>
<evidence type="ECO:0000313" key="4">
    <source>
        <dbReference type="EMBL" id="RVZ64431.1"/>
    </source>
</evidence>
<dbReference type="Proteomes" id="UP000288766">
    <property type="component" value="Unassembled WGS sequence"/>
</dbReference>
<proteinExistence type="predicted"/>
<dbReference type="Proteomes" id="UP000289024">
    <property type="component" value="Unassembled WGS sequence"/>
</dbReference>
<name>A0A024C6E5_HELPX</name>
<organism evidence="4 5">
    <name type="scientific">Helicobacter pylori</name>
    <name type="common">Campylobacter pylori</name>
    <dbReference type="NCBI Taxonomy" id="210"/>
    <lineage>
        <taxon>Bacteria</taxon>
        <taxon>Pseudomonadati</taxon>
        <taxon>Campylobacterota</taxon>
        <taxon>Epsilonproteobacteria</taxon>
        <taxon>Campylobacterales</taxon>
        <taxon>Helicobacteraceae</taxon>
        <taxon>Helicobacter</taxon>
    </lineage>
</organism>
<evidence type="ECO:0000313" key="6">
    <source>
        <dbReference type="Proteomes" id="UP000288766"/>
    </source>
</evidence>
<gene>
    <name evidence="3" type="ORF">EC547_01970</name>
    <name evidence="4" type="ORF">EC574_03275</name>
    <name evidence="2" type="ORF">ECC12_03255</name>
</gene>
<sequence>MQKEQEAREIAKKAVQIVFFLGIVVVLLMMINLYMLINQINASAKMSQQIKKIEERLNQGQK</sequence>
<keyword evidence="1" id="KW-0812">Transmembrane</keyword>
<dbReference type="Proteomes" id="UP000288704">
    <property type="component" value="Unassembled WGS sequence"/>
</dbReference>
<keyword evidence="1" id="KW-0472">Membrane</keyword>
<evidence type="ECO:0000313" key="5">
    <source>
        <dbReference type="Proteomes" id="UP000288704"/>
    </source>
</evidence>
<evidence type="ECO:0000313" key="2">
    <source>
        <dbReference type="EMBL" id="RVY29498.1"/>
    </source>
</evidence>
<comment type="caution">
    <text evidence="4">The sequence shown here is derived from an EMBL/GenBank/DDBJ whole genome shotgun (WGS) entry which is preliminary data.</text>
</comment>
<keyword evidence="1" id="KW-1133">Transmembrane helix</keyword>
<protein>
    <submittedName>
        <fullName evidence="4">Uncharacterized protein</fullName>
    </submittedName>
</protein>
<feature type="transmembrane region" description="Helical" evidence="1">
    <location>
        <begin position="17"/>
        <end position="37"/>
    </location>
</feature>
<accession>A0A024C6E5</accession>
<reference evidence="5 6" key="1">
    <citation type="submission" date="2018-10" db="EMBL/GenBank/DDBJ databases">
        <title>Genetic determinants and prediction of antibiotic resistance phenotypes in Helicobacter pylori.</title>
        <authorList>
            <person name="Wagner K."/>
        </authorList>
    </citation>
    <scope>NUCLEOTIDE SEQUENCE [LARGE SCALE GENOMIC DNA]</scope>
    <source>
        <strain evidence="4 5">ZH117</strain>
        <strain evidence="2 6">ZH15</strain>
        <strain evidence="3 7">ZH97</strain>
    </source>
</reference>
<dbReference type="RefSeq" id="WP_001168436.1">
    <property type="nucleotide sequence ID" value="NZ_BSLL01000011.1"/>
</dbReference>
<evidence type="ECO:0000313" key="3">
    <source>
        <dbReference type="EMBL" id="RVZ36087.1"/>
    </source>
</evidence>
<dbReference type="InterPro" id="IPR035366">
    <property type="entry name" value="DUF5408"/>
</dbReference>
<dbReference type="EMBL" id="RJHK01000002">
    <property type="protein sequence ID" value="RVZ36087.1"/>
    <property type="molecule type" value="Genomic_DNA"/>
</dbReference>
<dbReference type="AlphaFoldDB" id="A0A024C6E5"/>